<dbReference type="EMBL" id="WKJJ01000004">
    <property type="protein sequence ID" value="MRV71627.1"/>
    <property type="molecule type" value="Genomic_DNA"/>
</dbReference>
<keyword evidence="3 7" id="KW-0812">Transmembrane</keyword>
<dbReference type="InterPro" id="IPR011701">
    <property type="entry name" value="MFS"/>
</dbReference>
<evidence type="ECO:0000256" key="6">
    <source>
        <dbReference type="SAM" id="MobiDB-lite"/>
    </source>
</evidence>
<keyword evidence="5 7" id="KW-0472">Membrane</keyword>
<evidence type="ECO:0000313" key="9">
    <source>
        <dbReference type="EMBL" id="MRV71627.1"/>
    </source>
</evidence>
<dbReference type="InterPro" id="IPR044770">
    <property type="entry name" value="MFS_spinster-like"/>
</dbReference>
<dbReference type="CDD" id="cd17328">
    <property type="entry name" value="MFS_spinster_like"/>
    <property type="match status" value="1"/>
</dbReference>
<feature type="transmembrane region" description="Helical" evidence="7">
    <location>
        <begin position="347"/>
        <end position="366"/>
    </location>
</feature>
<dbReference type="PROSITE" id="PS50850">
    <property type="entry name" value="MFS"/>
    <property type="match status" value="1"/>
</dbReference>
<feature type="transmembrane region" description="Helical" evidence="7">
    <location>
        <begin position="112"/>
        <end position="131"/>
    </location>
</feature>
<protein>
    <submittedName>
        <fullName evidence="9">MFS transporter</fullName>
    </submittedName>
</protein>
<evidence type="ECO:0000313" key="10">
    <source>
        <dbReference type="Proteomes" id="UP000446768"/>
    </source>
</evidence>
<feature type="transmembrane region" description="Helical" evidence="7">
    <location>
        <begin position="431"/>
        <end position="455"/>
    </location>
</feature>
<evidence type="ECO:0000256" key="1">
    <source>
        <dbReference type="ARBA" id="ARBA00004141"/>
    </source>
</evidence>
<dbReference type="Proteomes" id="UP000446768">
    <property type="component" value="Unassembled WGS sequence"/>
</dbReference>
<evidence type="ECO:0000256" key="2">
    <source>
        <dbReference type="ARBA" id="ARBA00022448"/>
    </source>
</evidence>
<sequence>MRTGNSRAAVQEDLTQAGPAGPGCSIDSGTVGKAPVPAVASGAKAALFTLFLINFLNFFDRTIPAVVLEPIRREFALDDMMLGLMGTTFTLIYALAGLPLGRLSDRVRRTRVLAGGVFVWSLMTAASGLAWNFASFLLIRLGVGIGEASCAPASNSMIGDLYPSKQRARALGLFMLVLPLGSLACFMLVGYLAQNYGWRAPFYLAAVPGFVVALLVLRVREPVRGSQEGHMAGKLAPVARPYRSVLAIPTLWWIIASGAAVNFASYALSTFLPSLMVRYHHVNVAQAGMVAAIVLGVTGLVGLTAGGWIADRVHQAFVRGRLMLGAICLLASAPLLWLGLTRAAGDVVAVTALLSLGWLLYFMYFVTVYASIQDVVEARLRATAMSVYFFFQYILGAGFGTIVTGALSDWLAARAMQAVHAPAMTDGFRAIGLQGALSLAVPGAIFITGLALCFAARSFAADAARVAPLNRPSSSVSGL</sequence>
<keyword evidence="2" id="KW-0813">Transport</keyword>
<dbReference type="Pfam" id="PF07690">
    <property type="entry name" value="MFS_1"/>
    <property type="match status" value="1"/>
</dbReference>
<dbReference type="PANTHER" id="PTHR23505">
    <property type="entry name" value="SPINSTER"/>
    <property type="match status" value="1"/>
</dbReference>
<comment type="subcellular location">
    <subcellularLocation>
        <location evidence="1">Membrane</location>
        <topology evidence="1">Multi-pass membrane protein</topology>
    </subcellularLocation>
</comment>
<evidence type="ECO:0000256" key="7">
    <source>
        <dbReference type="SAM" id="Phobius"/>
    </source>
</evidence>
<keyword evidence="4 7" id="KW-1133">Transmembrane helix</keyword>
<name>A0A7X2LT51_9BURK</name>
<evidence type="ECO:0000256" key="4">
    <source>
        <dbReference type="ARBA" id="ARBA00022989"/>
    </source>
</evidence>
<organism evidence="9 10">
    <name type="scientific">Pseudoduganella rivuli</name>
    <dbReference type="NCBI Taxonomy" id="2666085"/>
    <lineage>
        <taxon>Bacteria</taxon>
        <taxon>Pseudomonadati</taxon>
        <taxon>Pseudomonadota</taxon>
        <taxon>Betaproteobacteria</taxon>
        <taxon>Burkholderiales</taxon>
        <taxon>Oxalobacteraceae</taxon>
        <taxon>Telluria group</taxon>
        <taxon>Pseudoduganella</taxon>
    </lineage>
</organism>
<dbReference type="AlphaFoldDB" id="A0A7X2LT51"/>
<dbReference type="SUPFAM" id="SSF103473">
    <property type="entry name" value="MFS general substrate transporter"/>
    <property type="match status" value="1"/>
</dbReference>
<dbReference type="InterPro" id="IPR036259">
    <property type="entry name" value="MFS_trans_sf"/>
</dbReference>
<feature type="region of interest" description="Disordered" evidence="6">
    <location>
        <begin position="1"/>
        <end position="21"/>
    </location>
</feature>
<comment type="caution">
    <text evidence="9">The sequence shown here is derived from an EMBL/GenBank/DDBJ whole genome shotgun (WGS) entry which is preliminary data.</text>
</comment>
<feature type="transmembrane region" description="Helical" evidence="7">
    <location>
        <begin position="200"/>
        <end position="217"/>
    </location>
</feature>
<feature type="transmembrane region" description="Helical" evidence="7">
    <location>
        <begin position="80"/>
        <end position="100"/>
    </location>
</feature>
<dbReference type="PANTHER" id="PTHR23505:SF79">
    <property type="entry name" value="PROTEIN SPINSTER"/>
    <property type="match status" value="1"/>
</dbReference>
<feature type="transmembrane region" description="Helical" evidence="7">
    <location>
        <begin position="387"/>
        <end position="411"/>
    </location>
</feature>
<proteinExistence type="predicted"/>
<evidence type="ECO:0000256" key="3">
    <source>
        <dbReference type="ARBA" id="ARBA00022692"/>
    </source>
</evidence>
<feature type="transmembrane region" description="Helical" evidence="7">
    <location>
        <begin position="250"/>
        <end position="269"/>
    </location>
</feature>
<dbReference type="GO" id="GO:0016020">
    <property type="term" value="C:membrane"/>
    <property type="evidence" value="ECO:0007669"/>
    <property type="project" value="UniProtKB-SubCell"/>
</dbReference>
<feature type="transmembrane region" description="Helical" evidence="7">
    <location>
        <begin position="170"/>
        <end position="194"/>
    </location>
</feature>
<evidence type="ECO:0000259" key="8">
    <source>
        <dbReference type="PROSITE" id="PS50850"/>
    </source>
</evidence>
<feature type="transmembrane region" description="Helical" evidence="7">
    <location>
        <begin position="289"/>
        <end position="310"/>
    </location>
</feature>
<feature type="transmembrane region" description="Helical" evidence="7">
    <location>
        <begin position="322"/>
        <end position="341"/>
    </location>
</feature>
<dbReference type="Gene3D" id="1.20.1250.20">
    <property type="entry name" value="MFS general substrate transporter like domains"/>
    <property type="match status" value="1"/>
</dbReference>
<dbReference type="InterPro" id="IPR020846">
    <property type="entry name" value="MFS_dom"/>
</dbReference>
<accession>A0A7X2LT51</accession>
<feature type="domain" description="Major facilitator superfamily (MFS) profile" evidence="8">
    <location>
        <begin position="46"/>
        <end position="461"/>
    </location>
</feature>
<evidence type="ECO:0000256" key="5">
    <source>
        <dbReference type="ARBA" id="ARBA00023136"/>
    </source>
</evidence>
<keyword evidence="10" id="KW-1185">Reference proteome</keyword>
<dbReference type="GO" id="GO:0022857">
    <property type="term" value="F:transmembrane transporter activity"/>
    <property type="evidence" value="ECO:0007669"/>
    <property type="project" value="InterPro"/>
</dbReference>
<dbReference type="RefSeq" id="WP_154372316.1">
    <property type="nucleotide sequence ID" value="NZ_WKJJ01000004.1"/>
</dbReference>
<gene>
    <name evidence="9" type="ORF">GJ700_07800</name>
</gene>
<reference evidence="9 10" key="1">
    <citation type="submission" date="2019-11" db="EMBL/GenBank/DDBJ databases">
        <title>Novel species isolated from a subtropical stream in China.</title>
        <authorList>
            <person name="Lu H."/>
        </authorList>
    </citation>
    <scope>NUCLEOTIDE SEQUENCE [LARGE SCALE GENOMIC DNA]</scope>
    <source>
        <strain evidence="9 10">FT92W</strain>
    </source>
</reference>